<keyword evidence="1" id="KW-0285">Flavoprotein</keyword>
<dbReference type="PANTHER" id="PTHR11748:SF103">
    <property type="entry name" value="GLYCOLATE OXIDASE SUBUNIT GLCE"/>
    <property type="match status" value="1"/>
</dbReference>
<dbReference type="InterPro" id="IPR006094">
    <property type="entry name" value="Oxid_FAD_bind_N"/>
</dbReference>
<dbReference type="InterPro" id="IPR016164">
    <property type="entry name" value="FAD-linked_Oxase-like_C"/>
</dbReference>
<keyword evidence="5" id="KW-1185">Reference proteome</keyword>
<dbReference type="InterPro" id="IPR016166">
    <property type="entry name" value="FAD-bd_PCMH"/>
</dbReference>
<evidence type="ECO:0000259" key="3">
    <source>
        <dbReference type="PROSITE" id="PS51387"/>
    </source>
</evidence>
<dbReference type="PANTHER" id="PTHR11748">
    <property type="entry name" value="D-LACTATE DEHYDROGENASE"/>
    <property type="match status" value="1"/>
</dbReference>
<gene>
    <name evidence="4" type="ORF">ACFFTR_49420</name>
</gene>
<organism evidence="4 5">
    <name type="scientific">Dactylosporangium vinaceum</name>
    <dbReference type="NCBI Taxonomy" id="53362"/>
    <lineage>
        <taxon>Bacteria</taxon>
        <taxon>Bacillati</taxon>
        <taxon>Actinomycetota</taxon>
        <taxon>Actinomycetes</taxon>
        <taxon>Micromonosporales</taxon>
        <taxon>Micromonosporaceae</taxon>
        <taxon>Dactylosporangium</taxon>
    </lineage>
</organism>
<accession>A0ABV5MQK0</accession>
<dbReference type="Gene3D" id="3.30.465.10">
    <property type="match status" value="1"/>
</dbReference>
<dbReference type="InterPro" id="IPR016169">
    <property type="entry name" value="FAD-bd_PCMH_sub2"/>
</dbReference>
<name>A0ABV5MQK0_9ACTN</name>
<evidence type="ECO:0000256" key="1">
    <source>
        <dbReference type="ARBA" id="ARBA00022630"/>
    </source>
</evidence>
<dbReference type="EMBL" id="JBHMCA010000084">
    <property type="protein sequence ID" value="MFB9451137.1"/>
    <property type="molecule type" value="Genomic_DNA"/>
</dbReference>
<dbReference type="RefSeq" id="WP_223099860.1">
    <property type="nucleotide sequence ID" value="NZ_CP061913.1"/>
</dbReference>
<comment type="caution">
    <text evidence="4">The sequence shown here is derived from an EMBL/GenBank/DDBJ whole genome shotgun (WGS) entry which is preliminary data.</text>
</comment>
<dbReference type="PROSITE" id="PS51387">
    <property type="entry name" value="FAD_PCMH"/>
    <property type="match status" value="1"/>
</dbReference>
<evidence type="ECO:0000313" key="4">
    <source>
        <dbReference type="EMBL" id="MFB9451137.1"/>
    </source>
</evidence>
<reference evidence="4 5" key="1">
    <citation type="submission" date="2024-09" db="EMBL/GenBank/DDBJ databases">
        <authorList>
            <person name="Sun Q."/>
            <person name="Mori K."/>
        </authorList>
    </citation>
    <scope>NUCLEOTIDE SEQUENCE [LARGE SCALE GENOMIC DNA]</scope>
    <source>
        <strain evidence="4 5">JCM 3307</strain>
    </source>
</reference>
<keyword evidence="2" id="KW-0274">FAD</keyword>
<dbReference type="InterPro" id="IPR036318">
    <property type="entry name" value="FAD-bd_PCMH-like_sf"/>
</dbReference>
<proteinExistence type="predicted"/>
<dbReference type="Proteomes" id="UP001589608">
    <property type="component" value="Unassembled WGS sequence"/>
</dbReference>
<evidence type="ECO:0000313" key="5">
    <source>
        <dbReference type="Proteomes" id="UP001589608"/>
    </source>
</evidence>
<dbReference type="Pfam" id="PF01565">
    <property type="entry name" value="FAD_binding_4"/>
    <property type="match status" value="1"/>
</dbReference>
<dbReference type="SUPFAM" id="SSF55103">
    <property type="entry name" value="FAD-linked oxidases, C-terminal domain"/>
    <property type="match status" value="1"/>
</dbReference>
<feature type="domain" description="FAD-binding PCMH-type" evidence="3">
    <location>
        <begin position="33"/>
        <end position="205"/>
    </location>
</feature>
<sequence>MSREAGSAVTVIEALTEACGPDHAWEAGPADTVDGVPVGWVAEPADAEGVAAVLRFTATEGLSVLATGAGTKLDWGVPPTHADVLLDVGRLTGVLALDPAGHTATIAAGTPLRALRAALLRERRRLPLDVGSPAATLGGVLATNEAGPLRHRFGTPRDLVTAVQVALDEGSLARSVDGFDLPRQVCGSYGTLGVVTEATVRIEPIPASRAWVIRPVSTPREVQQLTEALVASPLDPAAIEADLPGSTATSARPAELAALFEGDEAYVTHRAESAAKLLGGGATVEPLPPAWWGRYPFGTDDVALKIWGRPTELFAVVYALRDAAGAPVPVRGSVGLGVAHVALPDTTTPDRLDGMLTAARTVLMARGGGGCTLLRAPLDLRELVETHGPEPLPSSTARLKLTLDPEDRLAPGRLPEP</sequence>
<protein>
    <submittedName>
        <fullName evidence="4">FAD-binding oxidoreductase</fullName>
    </submittedName>
</protein>
<dbReference type="SUPFAM" id="SSF56176">
    <property type="entry name" value="FAD-binding/transporter-associated domain-like"/>
    <property type="match status" value="1"/>
</dbReference>
<evidence type="ECO:0000256" key="2">
    <source>
        <dbReference type="ARBA" id="ARBA00022827"/>
    </source>
</evidence>